<dbReference type="GO" id="GO:0001514">
    <property type="term" value="P:selenocysteine incorporation"/>
    <property type="evidence" value="ECO:0007669"/>
    <property type="project" value="InterPro"/>
</dbReference>
<dbReference type="GO" id="GO:0003924">
    <property type="term" value="F:GTPase activity"/>
    <property type="evidence" value="ECO:0007669"/>
    <property type="project" value="InterPro"/>
</dbReference>
<evidence type="ECO:0000256" key="4">
    <source>
        <dbReference type="ARBA" id="ARBA00022917"/>
    </source>
</evidence>
<dbReference type="InterPro" id="IPR036390">
    <property type="entry name" value="WH_DNA-bd_sf"/>
</dbReference>
<evidence type="ECO:0000313" key="7">
    <source>
        <dbReference type="EMBL" id="KAA0015701.1"/>
    </source>
</evidence>
<gene>
    <name evidence="7" type="primary">selB</name>
    <name evidence="7" type="ORF">F0A16_19885</name>
</gene>
<dbReference type="SUPFAM" id="SSF50465">
    <property type="entry name" value="EF-Tu/eEF-1alpha/eIF2-gamma C-terminal domain"/>
    <property type="match status" value="1"/>
</dbReference>
<protein>
    <submittedName>
        <fullName evidence="7">Selenocysteine-specific translation elongation factor</fullName>
    </submittedName>
</protein>
<dbReference type="NCBIfam" id="TIGR00475">
    <property type="entry name" value="selB"/>
    <property type="match status" value="1"/>
</dbReference>
<keyword evidence="2" id="KW-0963">Cytoplasm</keyword>
<organism evidence="7 8">
    <name type="scientific">Salinicola corii</name>
    <dbReference type="NCBI Taxonomy" id="2606937"/>
    <lineage>
        <taxon>Bacteria</taxon>
        <taxon>Pseudomonadati</taxon>
        <taxon>Pseudomonadota</taxon>
        <taxon>Gammaproteobacteria</taxon>
        <taxon>Oceanospirillales</taxon>
        <taxon>Halomonadaceae</taxon>
        <taxon>Salinicola</taxon>
    </lineage>
</organism>
<keyword evidence="7" id="KW-0251">Elongation factor</keyword>
<dbReference type="InterPro" id="IPR050055">
    <property type="entry name" value="EF-Tu_GTPase"/>
</dbReference>
<dbReference type="GO" id="GO:0005737">
    <property type="term" value="C:cytoplasm"/>
    <property type="evidence" value="ECO:0007669"/>
    <property type="project" value="UniProtKB-SubCell"/>
</dbReference>
<dbReference type="GO" id="GO:0005525">
    <property type="term" value="F:GTP binding"/>
    <property type="evidence" value="ECO:0007669"/>
    <property type="project" value="UniProtKB-KW"/>
</dbReference>
<dbReference type="Pfam" id="PF09107">
    <property type="entry name" value="WHD_3rd_SelB"/>
    <property type="match status" value="1"/>
</dbReference>
<comment type="caution">
    <text evidence="7">The sequence shown here is derived from an EMBL/GenBank/DDBJ whole genome shotgun (WGS) entry which is preliminary data.</text>
</comment>
<dbReference type="InterPro" id="IPR004535">
    <property type="entry name" value="Transl_elong_SelB"/>
</dbReference>
<keyword evidence="4" id="KW-0648">Protein biosynthesis</keyword>
<keyword evidence="3" id="KW-0547">Nucleotide-binding</keyword>
<name>A0A640WAQ1_9GAMM</name>
<keyword evidence="8" id="KW-1185">Reference proteome</keyword>
<evidence type="ECO:0000256" key="5">
    <source>
        <dbReference type="ARBA" id="ARBA00023134"/>
    </source>
</evidence>
<dbReference type="SUPFAM" id="SSF50447">
    <property type="entry name" value="Translation proteins"/>
    <property type="match status" value="1"/>
</dbReference>
<dbReference type="CDD" id="cd15491">
    <property type="entry name" value="selB_III"/>
    <property type="match status" value="1"/>
</dbReference>
<dbReference type="Gene3D" id="3.40.50.300">
    <property type="entry name" value="P-loop containing nucleotide triphosphate hydrolases"/>
    <property type="match status" value="1"/>
</dbReference>
<feature type="domain" description="Tr-type G" evidence="6">
    <location>
        <begin position="1"/>
        <end position="173"/>
    </location>
</feature>
<dbReference type="AlphaFoldDB" id="A0A640WAQ1"/>
<keyword evidence="5" id="KW-0342">GTP-binding</keyword>
<dbReference type="InterPro" id="IPR057335">
    <property type="entry name" value="Beta-barrel_SelB"/>
</dbReference>
<dbReference type="InterPro" id="IPR027417">
    <property type="entry name" value="P-loop_NTPase"/>
</dbReference>
<dbReference type="InterPro" id="IPR009000">
    <property type="entry name" value="Transl_B-barrel_sf"/>
</dbReference>
<evidence type="ECO:0000259" key="6">
    <source>
        <dbReference type="PROSITE" id="PS51722"/>
    </source>
</evidence>
<dbReference type="GO" id="GO:0003746">
    <property type="term" value="F:translation elongation factor activity"/>
    <property type="evidence" value="ECO:0007669"/>
    <property type="project" value="UniProtKB-KW"/>
</dbReference>
<dbReference type="SUPFAM" id="SSF46785">
    <property type="entry name" value="Winged helix' DNA-binding domain"/>
    <property type="match status" value="3"/>
</dbReference>
<evidence type="ECO:0000313" key="8">
    <source>
        <dbReference type="Proteomes" id="UP000466024"/>
    </source>
</evidence>
<comment type="subcellular location">
    <subcellularLocation>
        <location evidence="1">Cytoplasm</location>
    </subcellularLocation>
</comment>
<dbReference type="Gene3D" id="2.40.30.10">
    <property type="entry name" value="Translation factors"/>
    <property type="match status" value="1"/>
</dbReference>
<dbReference type="InterPro" id="IPR009001">
    <property type="entry name" value="Transl_elong_EF1A/Init_IF2_C"/>
</dbReference>
<dbReference type="PANTHER" id="PTHR43721">
    <property type="entry name" value="ELONGATION FACTOR TU-RELATED"/>
    <property type="match status" value="1"/>
</dbReference>
<dbReference type="CDD" id="cd04171">
    <property type="entry name" value="SelB"/>
    <property type="match status" value="1"/>
</dbReference>
<reference evidence="7 8" key="1">
    <citation type="submission" date="2019-08" db="EMBL/GenBank/DDBJ databases">
        <title>Bioinformatics analysis of the strain L3 and L5.</title>
        <authorList>
            <person name="Li X."/>
        </authorList>
    </citation>
    <scope>NUCLEOTIDE SEQUENCE [LARGE SCALE GENOMIC DNA]</scope>
    <source>
        <strain evidence="7 8">L3</strain>
    </source>
</reference>
<dbReference type="Pfam" id="PF21214">
    <property type="entry name" value="WHD_2nd_SelB_bact"/>
    <property type="match status" value="1"/>
</dbReference>
<dbReference type="InterPro" id="IPR015190">
    <property type="entry name" value="Elong_fac_SelB-wing-hlx_typ-2"/>
</dbReference>
<dbReference type="Pfam" id="PF25461">
    <property type="entry name" value="Beta-barrel_SelB"/>
    <property type="match status" value="1"/>
</dbReference>
<proteinExistence type="predicted"/>
<dbReference type="InterPro" id="IPR015191">
    <property type="entry name" value="SelB_WHD4"/>
</dbReference>
<dbReference type="Proteomes" id="UP000466024">
    <property type="component" value="Unassembled WGS sequence"/>
</dbReference>
<dbReference type="GO" id="GO:0003723">
    <property type="term" value="F:RNA binding"/>
    <property type="evidence" value="ECO:0007669"/>
    <property type="project" value="InterPro"/>
</dbReference>
<evidence type="ECO:0000256" key="1">
    <source>
        <dbReference type="ARBA" id="ARBA00004496"/>
    </source>
</evidence>
<dbReference type="Gene3D" id="1.10.10.10">
    <property type="entry name" value="Winged helix-like DNA-binding domain superfamily/Winged helix DNA-binding domain"/>
    <property type="match status" value="3"/>
</dbReference>
<dbReference type="RefSeq" id="WP_149437522.1">
    <property type="nucleotide sequence ID" value="NZ_VTPX01000018.1"/>
</dbReference>
<dbReference type="InterPro" id="IPR036388">
    <property type="entry name" value="WH-like_DNA-bd_sf"/>
</dbReference>
<dbReference type="InterPro" id="IPR000795">
    <property type="entry name" value="T_Tr_GTP-bd_dom"/>
</dbReference>
<dbReference type="SUPFAM" id="SSF52540">
    <property type="entry name" value="P-loop containing nucleoside triphosphate hydrolases"/>
    <property type="match status" value="1"/>
</dbReference>
<dbReference type="EMBL" id="VTPX01000018">
    <property type="protein sequence ID" value="KAA0015701.1"/>
    <property type="molecule type" value="Genomic_DNA"/>
</dbReference>
<accession>A0A640WAQ1</accession>
<evidence type="ECO:0000256" key="2">
    <source>
        <dbReference type="ARBA" id="ARBA00022490"/>
    </source>
</evidence>
<dbReference type="Pfam" id="PF09106">
    <property type="entry name" value="WHD_2nd_SelB"/>
    <property type="match status" value="1"/>
</dbReference>
<dbReference type="PROSITE" id="PS51722">
    <property type="entry name" value="G_TR_2"/>
    <property type="match status" value="1"/>
</dbReference>
<dbReference type="Pfam" id="PF00009">
    <property type="entry name" value="GTP_EFTU"/>
    <property type="match status" value="1"/>
</dbReference>
<dbReference type="PANTHER" id="PTHR43721:SF11">
    <property type="entry name" value="SELENOCYSTEINE-SPECIFIC ELONGATION FACTOR"/>
    <property type="match status" value="1"/>
</dbReference>
<evidence type="ECO:0000256" key="3">
    <source>
        <dbReference type="ARBA" id="ARBA00022741"/>
    </source>
</evidence>
<dbReference type="InterPro" id="IPR048931">
    <property type="entry name" value="WHD_2nd_SelB_bact"/>
</dbReference>
<sequence>MIVGTAGHVDHGKTALIRALTGVATDRLKEEQVRGLTIEAGYAYPEPPPEYAGAMLGFIDVPGHERFIANMLSGAVGIQAMLLVVAADDGIMPQTSEHARILELLGVTRAWVALTKTDRVEPDRIAQVMLELQRWLADTAFAGAPIFPLSTVSGEGVGALEHALWTAAAKVPGDGIVSGDGDIPGNSAAATPVSGRFRLAVDRVFTKRGAGVVVTGTVRSGRVSLGDSVRLLPTGLAARVRGLRCQDRDAEAASRGERCAINLSGADIEIGRLARGDWVVAEASRLGDQRRLDVVLRSLPESPSLEHWAPVHLHHGSAHVTGRISLLEAEVLAPGASMLAQLVLDSPLQAAHGDRVVIRDHGASHTLGGARVLDVDPPRRGARKPARLAWLGQLQAFLPDDRGAQDPRVLWQAPALDEESVDLVALAANLDRETGELENSATLAGWWVVSHQGESHALPVRTQQSLYCKALERLALMHEQEPVMRGVDVDRLRRMVAPRLPASLFRPLLERWKAGDEIVQHGPFVALASHEASLSPEEARRWQQVRPLLEASPYDPPRVRDIAQQFGWEEREARRLLRSCALLGSVYQLRHDHFFLTTHVAELAGVIRELDGEASPGAKAADFRDRVGCGRKLAVAILEFFDRIGFTRRVGDGHKVIREDMLFE</sequence>